<dbReference type="GO" id="GO:0008168">
    <property type="term" value="F:methyltransferase activity"/>
    <property type="evidence" value="ECO:0007669"/>
    <property type="project" value="UniProtKB-KW"/>
</dbReference>
<dbReference type="AlphaFoldDB" id="A0A6G9H0Q3"/>
<dbReference type="Pfam" id="PF01234">
    <property type="entry name" value="NNMT_PNMT_TEMT"/>
    <property type="match status" value="1"/>
</dbReference>
<protein>
    <submittedName>
        <fullName evidence="4">Methyltransferase</fullName>
    </submittedName>
</protein>
<dbReference type="PANTHER" id="PTHR10867:SF17">
    <property type="entry name" value="NICOTINAMIDE N-METHYLTRANSFERASE"/>
    <property type="match status" value="1"/>
</dbReference>
<evidence type="ECO:0000313" key="4">
    <source>
        <dbReference type="EMBL" id="QIQ04122.1"/>
    </source>
</evidence>
<dbReference type="InterPro" id="IPR029063">
    <property type="entry name" value="SAM-dependent_MTases_sf"/>
</dbReference>
<dbReference type="Gene3D" id="3.40.50.150">
    <property type="entry name" value="Vaccinia Virus protein VP39"/>
    <property type="match status" value="1"/>
</dbReference>
<evidence type="ECO:0000256" key="2">
    <source>
        <dbReference type="ARBA" id="ARBA00022679"/>
    </source>
</evidence>
<organism evidence="4 5">
    <name type="scientific">Streptomyces liangshanensis</name>
    <dbReference type="NCBI Taxonomy" id="2717324"/>
    <lineage>
        <taxon>Bacteria</taxon>
        <taxon>Bacillati</taxon>
        <taxon>Actinomycetota</taxon>
        <taxon>Actinomycetes</taxon>
        <taxon>Kitasatosporales</taxon>
        <taxon>Streptomycetaceae</taxon>
        <taxon>Streptomyces</taxon>
    </lineage>
</organism>
<dbReference type="SUPFAM" id="SSF53335">
    <property type="entry name" value="S-adenosyl-L-methionine-dependent methyltransferases"/>
    <property type="match status" value="1"/>
</dbReference>
<dbReference type="PROSITE" id="PS51681">
    <property type="entry name" value="SAM_MT_NNMT_PNMT_TEMT"/>
    <property type="match status" value="1"/>
</dbReference>
<dbReference type="InterPro" id="IPR000940">
    <property type="entry name" value="NNMT_TEMT_trans"/>
</dbReference>
<keyword evidence="2 4" id="KW-0808">Transferase</keyword>
<dbReference type="Proteomes" id="UP000501179">
    <property type="component" value="Chromosome"/>
</dbReference>
<dbReference type="GO" id="GO:0032259">
    <property type="term" value="P:methylation"/>
    <property type="evidence" value="ECO:0007669"/>
    <property type="project" value="UniProtKB-KW"/>
</dbReference>
<keyword evidence="1 4" id="KW-0489">Methyltransferase</keyword>
<proteinExistence type="predicted"/>
<evidence type="ECO:0000256" key="3">
    <source>
        <dbReference type="ARBA" id="ARBA00022691"/>
    </source>
</evidence>
<dbReference type="NCBIfam" id="NF040568">
    <property type="entry name" value="SCO2525_fam"/>
    <property type="match status" value="1"/>
</dbReference>
<keyword evidence="3" id="KW-0949">S-adenosyl-L-methionine</keyword>
<dbReference type="PANTHER" id="PTHR10867">
    <property type="entry name" value="NNMT/PNMT/TEMT FAMILY MEMBER"/>
    <property type="match status" value="1"/>
</dbReference>
<dbReference type="RefSeq" id="WP_167031272.1">
    <property type="nucleotide sequence ID" value="NZ_CP050177.1"/>
</dbReference>
<evidence type="ECO:0000313" key="5">
    <source>
        <dbReference type="Proteomes" id="UP000501179"/>
    </source>
</evidence>
<keyword evidence="5" id="KW-1185">Reference proteome</keyword>
<dbReference type="EMBL" id="CP050177">
    <property type="protein sequence ID" value="QIQ04122.1"/>
    <property type="molecule type" value="Genomic_DNA"/>
</dbReference>
<accession>A0A6G9H0Q3</accession>
<gene>
    <name evidence="4" type="ORF">HA039_19020</name>
</gene>
<reference evidence="4 5" key="1">
    <citation type="submission" date="2020-03" db="EMBL/GenBank/DDBJ databases">
        <title>A novel species.</title>
        <authorList>
            <person name="Gao J."/>
        </authorList>
    </citation>
    <scope>NUCLEOTIDE SEQUENCE [LARGE SCALE GENOMIC DNA]</scope>
    <source>
        <strain evidence="4 5">QMT-12</strain>
    </source>
</reference>
<name>A0A6G9H0Q3_9ACTN</name>
<sequence length="281" mass="31158">MDPRSPGITDGKSPEAAREVRQEAAQELNAEASWDLFDSAAYVDHNYRFLRSDDAQILHLVRDHFSDFFRSFPEKADGPVLGIDVGAGANLYPALAMLPWCDSITLFERSAANIAYLEGQRPHYDTHWDEFWDVLRERDAYRDLSERDDPRVVFRKTAEVAQGDLFSLDGFRGRWSMGTMFFVAESMSTSHEEFETGVERFLRALAPGAPFAAAFMEGSQGYKVGERFFPACSVTGTEIGAALAPYAEGDVTVTPIGMPGGALRPGYEGMIVACGRRNSVQ</sequence>
<dbReference type="KEGG" id="slia:HA039_19020"/>
<evidence type="ECO:0000256" key="1">
    <source>
        <dbReference type="ARBA" id="ARBA00022603"/>
    </source>
</evidence>